<protein>
    <submittedName>
        <fullName evidence="7">Rod shape-determining protein RodA</fullName>
    </submittedName>
</protein>
<feature type="transmembrane region" description="Helical" evidence="6">
    <location>
        <begin position="205"/>
        <end position="227"/>
    </location>
</feature>
<evidence type="ECO:0000256" key="1">
    <source>
        <dbReference type="ARBA" id="ARBA00004141"/>
    </source>
</evidence>
<organism evidence="7 8">
    <name type="scientific">Ligilactobacillus salivarius</name>
    <dbReference type="NCBI Taxonomy" id="1624"/>
    <lineage>
        <taxon>Bacteria</taxon>
        <taxon>Bacillati</taxon>
        <taxon>Bacillota</taxon>
        <taxon>Bacilli</taxon>
        <taxon>Lactobacillales</taxon>
        <taxon>Lactobacillaceae</taxon>
        <taxon>Ligilactobacillus</taxon>
    </lineage>
</organism>
<reference evidence="7 8" key="1">
    <citation type="submission" date="2019-11" db="EMBL/GenBank/DDBJ databases">
        <title>Draft Genome Sequence of Plant Growth-Promoting Rhizosphere-Associated Bacteria.</title>
        <authorList>
            <person name="Vasilyev I.Y."/>
            <person name="Radchenko V."/>
            <person name="Ilnitskaya E.V."/>
        </authorList>
    </citation>
    <scope>NUCLEOTIDE SEQUENCE [LARGE SCALE GENOMIC DNA]</scope>
    <source>
        <strain evidence="7 8">VRA_1sq_f</strain>
    </source>
</reference>
<feature type="transmembrane region" description="Helical" evidence="6">
    <location>
        <begin position="181"/>
        <end position="199"/>
    </location>
</feature>
<dbReference type="GO" id="GO:0005886">
    <property type="term" value="C:plasma membrane"/>
    <property type="evidence" value="ECO:0007669"/>
    <property type="project" value="TreeGrafter"/>
</dbReference>
<keyword evidence="4 6" id="KW-1133">Transmembrane helix</keyword>
<dbReference type="EMBL" id="WKKZ01000475">
    <property type="protein sequence ID" value="MSE05899.1"/>
    <property type="molecule type" value="Genomic_DNA"/>
</dbReference>
<dbReference type="Pfam" id="PF01098">
    <property type="entry name" value="FTSW_RODA_SPOVE"/>
    <property type="match status" value="1"/>
</dbReference>
<dbReference type="PANTHER" id="PTHR30474:SF1">
    <property type="entry name" value="PEPTIDOGLYCAN GLYCOSYLTRANSFERASE MRDB"/>
    <property type="match status" value="1"/>
</dbReference>
<name>A0A6A8LVG7_9LACO</name>
<keyword evidence="5 6" id="KW-0472">Membrane</keyword>
<evidence type="ECO:0000256" key="5">
    <source>
        <dbReference type="ARBA" id="ARBA00023136"/>
    </source>
</evidence>
<keyword evidence="2 6" id="KW-0812">Transmembrane</keyword>
<feature type="transmembrane region" description="Helical" evidence="6">
    <location>
        <begin position="52"/>
        <end position="71"/>
    </location>
</feature>
<dbReference type="Proteomes" id="UP000437575">
    <property type="component" value="Unassembled WGS sequence"/>
</dbReference>
<proteinExistence type="predicted"/>
<accession>A0A6A8LVG7</accession>
<comment type="subcellular location">
    <subcellularLocation>
        <location evidence="1">Membrane</location>
        <topology evidence="1">Multi-pass membrane protein</topology>
    </subcellularLocation>
</comment>
<evidence type="ECO:0000256" key="6">
    <source>
        <dbReference type="SAM" id="Phobius"/>
    </source>
</evidence>
<dbReference type="InterPro" id="IPR001182">
    <property type="entry name" value="FtsW/RodA"/>
</dbReference>
<dbReference type="GO" id="GO:0032153">
    <property type="term" value="C:cell division site"/>
    <property type="evidence" value="ECO:0007669"/>
    <property type="project" value="TreeGrafter"/>
</dbReference>
<feature type="non-terminal residue" evidence="7">
    <location>
        <position position="241"/>
    </location>
</feature>
<evidence type="ECO:0000313" key="7">
    <source>
        <dbReference type="EMBL" id="MSE05899.1"/>
    </source>
</evidence>
<comment type="caution">
    <text evidence="7">The sequence shown here is derived from an EMBL/GenBank/DDBJ whole genome shotgun (WGS) entry which is preliminary data.</text>
</comment>
<keyword evidence="3" id="KW-0133">Cell shape</keyword>
<evidence type="ECO:0000256" key="3">
    <source>
        <dbReference type="ARBA" id="ARBA00022960"/>
    </source>
</evidence>
<dbReference type="PANTHER" id="PTHR30474">
    <property type="entry name" value="CELL CYCLE PROTEIN"/>
    <property type="match status" value="1"/>
</dbReference>
<sequence>MQDRQSRERREEEDARIDWGIILSVMVLAIIGMLSIYVAASHDTSTMSVPRTLISQAMWYAIGIGAIIFIMQFDAEQLWKVAPIAYGLGITLLVLVLIFYSRAYALKTGAKSWLAFGPLTFQPSEVMKPAYILMLGRVVAQHNAEFYEHTIKTDWNLIGKLALWTLPVAVLLKLQNDFGTMLVFFAILSGVILVSGVSWKILAPLFGGAAFLGTAGILLAVYGSNLLMAIGFKAYQIPICF</sequence>
<dbReference type="GO" id="GO:0008360">
    <property type="term" value="P:regulation of cell shape"/>
    <property type="evidence" value="ECO:0007669"/>
    <property type="project" value="UniProtKB-KW"/>
</dbReference>
<dbReference type="AlphaFoldDB" id="A0A6A8LVG7"/>
<evidence type="ECO:0000256" key="2">
    <source>
        <dbReference type="ARBA" id="ARBA00022692"/>
    </source>
</evidence>
<evidence type="ECO:0000256" key="4">
    <source>
        <dbReference type="ARBA" id="ARBA00022989"/>
    </source>
</evidence>
<feature type="transmembrane region" description="Helical" evidence="6">
    <location>
        <begin position="21"/>
        <end position="40"/>
    </location>
</feature>
<dbReference type="GO" id="GO:0051301">
    <property type="term" value="P:cell division"/>
    <property type="evidence" value="ECO:0007669"/>
    <property type="project" value="InterPro"/>
</dbReference>
<evidence type="ECO:0000313" key="8">
    <source>
        <dbReference type="Proteomes" id="UP000437575"/>
    </source>
</evidence>
<dbReference type="GO" id="GO:0015648">
    <property type="term" value="F:lipid-linked peptidoglycan transporter activity"/>
    <property type="evidence" value="ECO:0007669"/>
    <property type="project" value="TreeGrafter"/>
</dbReference>
<gene>
    <name evidence="7" type="ORF">GKC34_08830</name>
</gene>
<feature type="transmembrane region" description="Helical" evidence="6">
    <location>
        <begin position="83"/>
        <end position="103"/>
    </location>
</feature>